<reference evidence="1 2" key="1">
    <citation type="journal article" date="2023" name="Plants (Basel)">
        <title>Bridging the Gap: Combining Genomics and Transcriptomics Approaches to Understand Stylosanthes scabra, an Orphan Legume from the Brazilian Caatinga.</title>
        <authorList>
            <person name="Ferreira-Neto J.R.C."/>
            <person name="da Silva M.D."/>
            <person name="Binneck E."/>
            <person name="de Melo N.F."/>
            <person name="da Silva R.H."/>
            <person name="de Melo A.L.T.M."/>
            <person name="Pandolfi V."/>
            <person name="Bustamante F.O."/>
            <person name="Brasileiro-Vidal A.C."/>
            <person name="Benko-Iseppon A.M."/>
        </authorList>
    </citation>
    <scope>NUCLEOTIDE SEQUENCE [LARGE SCALE GENOMIC DNA]</scope>
    <source>
        <tissue evidence="1">Leaves</tissue>
    </source>
</reference>
<gene>
    <name evidence="1" type="ORF">PIB30_115628</name>
</gene>
<name>A0ABU6W038_9FABA</name>
<comment type="caution">
    <text evidence="1">The sequence shown here is derived from an EMBL/GenBank/DDBJ whole genome shotgun (WGS) entry which is preliminary data.</text>
</comment>
<evidence type="ECO:0000313" key="2">
    <source>
        <dbReference type="Proteomes" id="UP001341840"/>
    </source>
</evidence>
<proteinExistence type="predicted"/>
<organism evidence="1 2">
    <name type="scientific">Stylosanthes scabra</name>
    <dbReference type="NCBI Taxonomy" id="79078"/>
    <lineage>
        <taxon>Eukaryota</taxon>
        <taxon>Viridiplantae</taxon>
        <taxon>Streptophyta</taxon>
        <taxon>Embryophyta</taxon>
        <taxon>Tracheophyta</taxon>
        <taxon>Spermatophyta</taxon>
        <taxon>Magnoliopsida</taxon>
        <taxon>eudicotyledons</taxon>
        <taxon>Gunneridae</taxon>
        <taxon>Pentapetalae</taxon>
        <taxon>rosids</taxon>
        <taxon>fabids</taxon>
        <taxon>Fabales</taxon>
        <taxon>Fabaceae</taxon>
        <taxon>Papilionoideae</taxon>
        <taxon>50 kb inversion clade</taxon>
        <taxon>dalbergioids sensu lato</taxon>
        <taxon>Dalbergieae</taxon>
        <taxon>Pterocarpus clade</taxon>
        <taxon>Stylosanthes</taxon>
    </lineage>
</organism>
<protein>
    <submittedName>
        <fullName evidence="1">Uncharacterized protein</fullName>
    </submittedName>
</protein>
<dbReference type="Proteomes" id="UP001341840">
    <property type="component" value="Unassembled WGS sequence"/>
</dbReference>
<accession>A0ABU6W038</accession>
<sequence>GMSGVLHWSPRLSDSARFMLNSTFVTTASGDCTAVLVPASGCNHGRRVKEHCS</sequence>
<dbReference type="EMBL" id="JASCZI010164163">
    <property type="protein sequence ID" value="MED6179272.1"/>
    <property type="molecule type" value="Genomic_DNA"/>
</dbReference>
<evidence type="ECO:0000313" key="1">
    <source>
        <dbReference type="EMBL" id="MED6179272.1"/>
    </source>
</evidence>
<keyword evidence="2" id="KW-1185">Reference proteome</keyword>
<feature type="non-terminal residue" evidence="1">
    <location>
        <position position="1"/>
    </location>
</feature>